<dbReference type="Proteomes" id="UP000283000">
    <property type="component" value="Chromosome"/>
</dbReference>
<accession>A0A3T0DG64</accession>
<evidence type="ECO:0000313" key="4">
    <source>
        <dbReference type="Proteomes" id="UP000283000"/>
    </source>
</evidence>
<name>A0A3T0DG64_BREAU</name>
<protein>
    <submittedName>
        <fullName evidence="3">Uncharacterized protein</fullName>
    </submittedName>
</protein>
<feature type="transmembrane region" description="Helical" evidence="2">
    <location>
        <begin position="132"/>
        <end position="151"/>
    </location>
</feature>
<keyword evidence="2" id="KW-0812">Transmembrane</keyword>
<reference evidence="3 4" key="1">
    <citation type="submission" date="2017-12" db="EMBL/GenBank/DDBJ databases">
        <authorList>
            <person name="Levesque S."/>
        </authorList>
    </citation>
    <scope>NUCLEOTIDE SEQUENCE [LARGE SCALE GENOMIC DNA]</scope>
    <source>
        <strain evidence="3 4">SMQ-1417</strain>
    </source>
</reference>
<reference evidence="3 4" key="2">
    <citation type="submission" date="2019-01" db="EMBL/GenBank/DDBJ databases">
        <title>Comparative genomic analysis of Brevibacterium aurantiacum sheds light on its evolution and its adaptation to smear-ripened cheeses.</title>
        <authorList>
            <person name="Moineau S."/>
        </authorList>
    </citation>
    <scope>NUCLEOTIDE SEQUENCE [LARGE SCALE GENOMIC DNA]</scope>
    <source>
        <strain evidence="3 4">SMQ-1417</strain>
    </source>
</reference>
<feature type="transmembrane region" description="Helical" evidence="2">
    <location>
        <begin position="171"/>
        <end position="192"/>
    </location>
</feature>
<evidence type="ECO:0000256" key="1">
    <source>
        <dbReference type="SAM" id="MobiDB-lite"/>
    </source>
</evidence>
<dbReference type="EMBL" id="CP025330">
    <property type="protein sequence ID" value="AZT94137.1"/>
    <property type="molecule type" value="Genomic_DNA"/>
</dbReference>
<keyword evidence="2" id="KW-1133">Transmembrane helix</keyword>
<feature type="compositionally biased region" description="Basic and acidic residues" evidence="1">
    <location>
        <begin position="9"/>
        <end position="19"/>
    </location>
</feature>
<feature type="transmembrane region" description="Helical" evidence="2">
    <location>
        <begin position="62"/>
        <end position="85"/>
    </location>
</feature>
<evidence type="ECO:0000313" key="3">
    <source>
        <dbReference type="EMBL" id="AZT94137.1"/>
    </source>
</evidence>
<dbReference type="AlphaFoldDB" id="A0A3T0DG64"/>
<feature type="region of interest" description="Disordered" evidence="1">
    <location>
        <begin position="1"/>
        <end position="37"/>
    </location>
</feature>
<keyword evidence="2" id="KW-0472">Membrane</keyword>
<sequence length="222" mass="24398">MSDTDDVPEERGAGVRESADIVLSATDRASADTESRSQRGSVLEKWAGIDAMPHADKHEQQVIIRALAIAFPFTRAVSLTIALVLIASGMWWAAILVIIGMGLPELAAKFYANGRGIDLFWQSGRARNETRVIDLILSLAYMAIVTGLVAFQSSTGHPLITWTWRNDFHDFGFMIGAIVTGLVIGTVIGWFLRRRRYRRIQNGQIASPGSAASDRKSPTELR</sequence>
<evidence type="ECO:0000256" key="2">
    <source>
        <dbReference type="SAM" id="Phobius"/>
    </source>
</evidence>
<dbReference type="RefSeq" id="WP_127363122.1">
    <property type="nucleotide sequence ID" value="NZ_CP025330.1"/>
</dbReference>
<organism evidence="3 4">
    <name type="scientific">Brevibacterium aurantiacum</name>
    <dbReference type="NCBI Taxonomy" id="273384"/>
    <lineage>
        <taxon>Bacteria</taxon>
        <taxon>Bacillati</taxon>
        <taxon>Actinomycetota</taxon>
        <taxon>Actinomycetes</taxon>
        <taxon>Micrococcales</taxon>
        <taxon>Brevibacteriaceae</taxon>
        <taxon>Brevibacterium</taxon>
    </lineage>
</organism>
<gene>
    <name evidence="3" type="ORF">CXR23_14060</name>
</gene>
<feature type="transmembrane region" description="Helical" evidence="2">
    <location>
        <begin position="91"/>
        <end position="112"/>
    </location>
</feature>
<proteinExistence type="predicted"/>